<reference evidence="2" key="1">
    <citation type="journal article" date="2019" name="Int. J. Syst. Evol. Microbiol.">
        <title>The Global Catalogue of Microorganisms (GCM) 10K type strain sequencing project: providing services to taxonomists for standard genome sequencing and annotation.</title>
        <authorList>
            <consortium name="The Broad Institute Genomics Platform"/>
            <consortium name="The Broad Institute Genome Sequencing Center for Infectious Disease"/>
            <person name="Wu L."/>
            <person name="Ma J."/>
        </authorList>
    </citation>
    <scope>NUCLEOTIDE SEQUENCE [LARGE SCALE GENOMIC DNA]</scope>
    <source>
        <strain evidence="2">JCM 17919</strain>
    </source>
</reference>
<proteinExistence type="predicted"/>
<name>A0ABP8GKW5_9BACT</name>
<keyword evidence="2" id="KW-1185">Reference proteome</keyword>
<evidence type="ECO:0000313" key="1">
    <source>
        <dbReference type="EMBL" id="GAA4326260.1"/>
    </source>
</evidence>
<accession>A0ABP8GKW5</accession>
<dbReference type="Proteomes" id="UP001501725">
    <property type="component" value="Unassembled WGS sequence"/>
</dbReference>
<sequence length="157" mass="18427">MFDFEENMIPNYDTDAYEAAETFFMETIRPIAYKFVREKKEEGWSFNLADDYIANPGMGTVSLGFEMHRKPEYKGIFVSISSEPWSEDIVMKATHEKNLNMPFQAEEPIEQLTPKFIEMYLSNAVHFLMQVPEMPDELELTQFTKEIMDDINQRKGL</sequence>
<comment type="caution">
    <text evidence="1">The sequence shown here is derived from an EMBL/GenBank/DDBJ whole genome shotgun (WGS) entry which is preliminary data.</text>
</comment>
<evidence type="ECO:0000313" key="2">
    <source>
        <dbReference type="Proteomes" id="UP001501725"/>
    </source>
</evidence>
<gene>
    <name evidence="1" type="ORF">GCM10023184_14840</name>
</gene>
<dbReference type="RefSeq" id="WP_345254740.1">
    <property type="nucleotide sequence ID" value="NZ_BAABGY010000006.1"/>
</dbReference>
<dbReference type="EMBL" id="BAABGY010000006">
    <property type="protein sequence ID" value="GAA4326260.1"/>
    <property type="molecule type" value="Genomic_DNA"/>
</dbReference>
<organism evidence="1 2">
    <name type="scientific">Flaviaesturariibacter amylovorans</name>
    <dbReference type="NCBI Taxonomy" id="1084520"/>
    <lineage>
        <taxon>Bacteria</taxon>
        <taxon>Pseudomonadati</taxon>
        <taxon>Bacteroidota</taxon>
        <taxon>Chitinophagia</taxon>
        <taxon>Chitinophagales</taxon>
        <taxon>Chitinophagaceae</taxon>
        <taxon>Flaviaestuariibacter</taxon>
    </lineage>
</organism>
<protein>
    <submittedName>
        <fullName evidence="1">Uncharacterized protein</fullName>
    </submittedName>
</protein>